<dbReference type="Proteomes" id="UP000184192">
    <property type="component" value="Unassembled WGS sequence"/>
</dbReference>
<dbReference type="AlphaFoldDB" id="A0A1M6I8J0"/>
<protein>
    <submittedName>
        <fullName evidence="1">Uncharacterized protein</fullName>
    </submittedName>
</protein>
<sequence>EFIGLLLFKYNRKDNSLSLINITYPQGFRTDPKYARKAVRQQGAEMALFQFDEWNDDFRKQLLILKKEGIKAKYFITGENEVHSL</sequence>
<name>A0A1M6I8J0_9BACE</name>
<evidence type="ECO:0000313" key="2">
    <source>
        <dbReference type="Proteomes" id="UP000184192"/>
    </source>
</evidence>
<dbReference type="EMBL" id="FQZN01000021">
    <property type="protein sequence ID" value="SHJ30755.1"/>
    <property type="molecule type" value="Genomic_DNA"/>
</dbReference>
<evidence type="ECO:0000313" key="1">
    <source>
        <dbReference type="EMBL" id="SHJ30755.1"/>
    </source>
</evidence>
<dbReference type="GeneID" id="92715126"/>
<feature type="non-terminal residue" evidence="1">
    <location>
        <position position="1"/>
    </location>
</feature>
<organism evidence="1 2">
    <name type="scientific">Bacteroides stercorirosoris</name>
    <dbReference type="NCBI Taxonomy" id="871324"/>
    <lineage>
        <taxon>Bacteria</taxon>
        <taxon>Pseudomonadati</taxon>
        <taxon>Bacteroidota</taxon>
        <taxon>Bacteroidia</taxon>
        <taxon>Bacteroidales</taxon>
        <taxon>Bacteroidaceae</taxon>
        <taxon>Bacteroides</taxon>
    </lineage>
</organism>
<dbReference type="RefSeq" id="WP_217653895.1">
    <property type="nucleotide sequence ID" value="NZ_FQZN01000021.1"/>
</dbReference>
<gene>
    <name evidence="1" type="ORF">SAMN05444350_121132</name>
</gene>
<proteinExistence type="predicted"/>
<keyword evidence="2" id="KW-1185">Reference proteome</keyword>
<accession>A0A1M6I8J0</accession>
<reference evidence="2" key="1">
    <citation type="submission" date="2016-11" db="EMBL/GenBank/DDBJ databases">
        <authorList>
            <person name="Varghese N."/>
            <person name="Submissions S."/>
        </authorList>
    </citation>
    <scope>NUCLEOTIDE SEQUENCE [LARGE SCALE GENOMIC DNA]</scope>
    <source>
        <strain evidence="2">DSM 26884</strain>
    </source>
</reference>